<evidence type="ECO:0000256" key="2">
    <source>
        <dbReference type="ARBA" id="ARBA00022729"/>
    </source>
</evidence>
<gene>
    <name evidence="6" type="ORF">EW640_07245</name>
</gene>
<feature type="domain" description="G5" evidence="5">
    <location>
        <begin position="200"/>
        <end position="280"/>
    </location>
</feature>
<dbReference type="EMBL" id="CP035810">
    <property type="protein sequence ID" value="QIN29088.1"/>
    <property type="molecule type" value="Genomic_DNA"/>
</dbReference>
<dbReference type="KEGG" id="blut:EW640_07245"/>
<dbReference type="InterPro" id="IPR011098">
    <property type="entry name" value="G5_dom"/>
</dbReference>
<dbReference type="Gene3D" id="2.20.230.10">
    <property type="entry name" value="Resuscitation-promoting factor rpfb"/>
    <property type="match status" value="1"/>
</dbReference>
<dbReference type="Pfam" id="PF07501">
    <property type="entry name" value="G5"/>
    <property type="match status" value="1"/>
</dbReference>
<dbReference type="Pfam" id="PF03990">
    <property type="entry name" value="DUF348"/>
    <property type="match status" value="3"/>
</dbReference>
<feature type="compositionally biased region" description="Basic and acidic residues" evidence="4">
    <location>
        <begin position="279"/>
        <end position="298"/>
    </location>
</feature>
<feature type="region of interest" description="Disordered" evidence="4">
    <location>
        <begin position="254"/>
        <end position="321"/>
    </location>
</feature>
<dbReference type="AlphaFoldDB" id="A0A6G8KWC8"/>
<organism evidence="6 7">
    <name type="scientific">Brevibacterium luteolum</name>
    <dbReference type="NCBI Taxonomy" id="199591"/>
    <lineage>
        <taxon>Bacteria</taxon>
        <taxon>Bacillati</taxon>
        <taxon>Actinomycetota</taxon>
        <taxon>Actinomycetes</taxon>
        <taxon>Micrococcales</taxon>
        <taxon>Brevibacteriaceae</taxon>
        <taxon>Brevibacterium</taxon>
    </lineage>
</organism>
<accession>A0A6G8KWC8</accession>
<keyword evidence="3" id="KW-0378">Hydrolase</keyword>
<proteinExistence type="inferred from homology"/>
<dbReference type="PANTHER" id="PTHR39160">
    <property type="entry name" value="CELL WALL-BINDING PROTEIN YOCH"/>
    <property type="match status" value="1"/>
</dbReference>
<feature type="region of interest" description="Disordered" evidence="4">
    <location>
        <begin position="220"/>
        <end position="239"/>
    </location>
</feature>
<dbReference type="SUPFAM" id="SSF53955">
    <property type="entry name" value="Lysozyme-like"/>
    <property type="match status" value="1"/>
</dbReference>
<dbReference type="Proteomes" id="UP000501518">
    <property type="component" value="Chromosome"/>
</dbReference>
<keyword evidence="2" id="KW-0732">Signal</keyword>
<dbReference type="InterPro" id="IPR051933">
    <property type="entry name" value="Resuscitation_pf_RpfB"/>
</dbReference>
<sequence>MIPSIRNRKVQIVAQSVVISALVGGTGAFVALNKPVNVTVDGEAEQVRSFGSTVDDVLAAQDITLDERDQVQPSRSTQVERDMNIVVNKAKDLDLTVDGKPMDEWTNASTVGQALADLGIEHEGAEVSAALDDKISDGETIDVTTAKTVSVMADGKTQPVEAASKTVQDVISEAGIELGADDITSAPLTSNVYDGQVVNVMRVVNEEKTETETIKKKVTVKKDSSLPRGEKKVEKKGKDGKREVVFKVRTVNGDEVSREEVSSKDIEKPVEEIVVEGTKAPEKKRESDSKGSRSKDDSGSGGGSDNSEGNDSDNSEDNYSGSMTTAQIKEMLGGPGSKWYQVAKCESNFNPRAVNQSNRAHFGLFQFKLATWRSVGGSGNPIDASPQEQFKRAKILQKKAGWGQWACA</sequence>
<dbReference type="SMART" id="SM01208">
    <property type="entry name" value="G5"/>
    <property type="match status" value="1"/>
</dbReference>
<dbReference type="PROSITE" id="PS51109">
    <property type="entry name" value="G5"/>
    <property type="match status" value="1"/>
</dbReference>
<dbReference type="InterPro" id="IPR010618">
    <property type="entry name" value="RPF"/>
</dbReference>
<reference evidence="6 7" key="1">
    <citation type="submission" date="2019-02" db="EMBL/GenBank/DDBJ databases">
        <title>Complete Genome Sequence and Methylome Analysis of Brevibacterium luteolum NEB1784.</title>
        <authorList>
            <person name="Fomenkov A."/>
            <person name="Roberts R.J."/>
        </authorList>
    </citation>
    <scope>NUCLEOTIDE SEQUENCE [LARGE SCALE GENOMIC DNA]</scope>
    <source>
        <strain evidence="6 7">NEB1784</strain>
    </source>
</reference>
<comment type="similarity">
    <text evidence="1">Belongs to the transglycosylase family. Rpf subfamily.</text>
</comment>
<dbReference type="Gene3D" id="1.10.530.10">
    <property type="match status" value="1"/>
</dbReference>
<dbReference type="InterPro" id="IPR023346">
    <property type="entry name" value="Lysozyme-like_dom_sf"/>
</dbReference>
<evidence type="ECO:0000313" key="6">
    <source>
        <dbReference type="EMBL" id="QIN29088.1"/>
    </source>
</evidence>
<evidence type="ECO:0000256" key="4">
    <source>
        <dbReference type="SAM" id="MobiDB-lite"/>
    </source>
</evidence>
<dbReference type="InterPro" id="IPR007137">
    <property type="entry name" value="DUF348"/>
</dbReference>
<dbReference type="CDD" id="cd13925">
    <property type="entry name" value="RPF"/>
    <property type="match status" value="1"/>
</dbReference>
<feature type="compositionally biased region" description="Basic and acidic residues" evidence="4">
    <location>
        <begin position="255"/>
        <end position="271"/>
    </location>
</feature>
<dbReference type="GO" id="GO:0016787">
    <property type="term" value="F:hydrolase activity"/>
    <property type="evidence" value="ECO:0007669"/>
    <property type="project" value="UniProtKB-KW"/>
</dbReference>
<dbReference type="RefSeq" id="WP_165883520.1">
    <property type="nucleotide sequence ID" value="NZ_CP035810.1"/>
</dbReference>
<dbReference type="Pfam" id="PF06737">
    <property type="entry name" value="Transglycosylas"/>
    <property type="match status" value="1"/>
</dbReference>
<evidence type="ECO:0000256" key="1">
    <source>
        <dbReference type="ARBA" id="ARBA00010830"/>
    </source>
</evidence>
<name>A0A6G8KWC8_9MICO</name>
<evidence type="ECO:0000259" key="5">
    <source>
        <dbReference type="PROSITE" id="PS51109"/>
    </source>
</evidence>
<protein>
    <submittedName>
        <fullName evidence="6">DUF348 domain-containing protein</fullName>
    </submittedName>
</protein>
<evidence type="ECO:0000256" key="3">
    <source>
        <dbReference type="ARBA" id="ARBA00022801"/>
    </source>
</evidence>
<evidence type="ECO:0000313" key="7">
    <source>
        <dbReference type="Proteomes" id="UP000501518"/>
    </source>
</evidence>
<dbReference type="PANTHER" id="PTHR39160:SF4">
    <property type="entry name" value="RESUSCITATION-PROMOTING FACTOR RPFB"/>
    <property type="match status" value="1"/>
</dbReference>